<proteinExistence type="predicted"/>
<dbReference type="AlphaFoldDB" id="A0A834IQQ0"/>
<dbReference type="EMBL" id="JAACXV010000077">
    <property type="protein sequence ID" value="KAF7284494.1"/>
    <property type="molecule type" value="Genomic_DNA"/>
</dbReference>
<sequence length="168" mass="18963">MSRCLLISVFILLVAASTEVESFGSSCPSTEYICVNETHYQDCWYFFFFAQFGSEESCPEGQICNEETDGDKCITVTTTTLAPTTTTKRTCPSKSFICKNETAYQICRWIFFVDFYDEAVQCEDGYICDTSSNATEQCIEQVTTTVAPTTVAPSTDKPFYCWILFFLC</sequence>
<dbReference type="OrthoDB" id="10646258at2759"/>
<organism evidence="2 3">
    <name type="scientific">Rhynchophorus ferrugineus</name>
    <name type="common">Red palm weevil</name>
    <name type="synonym">Curculio ferrugineus</name>
    <dbReference type="NCBI Taxonomy" id="354439"/>
    <lineage>
        <taxon>Eukaryota</taxon>
        <taxon>Metazoa</taxon>
        <taxon>Ecdysozoa</taxon>
        <taxon>Arthropoda</taxon>
        <taxon>Hexapoda</taxon>
        <taxon>Insecta</taxon>
        <taxon>Pterygota</taxon>
        <taxon>Neoptera</taxon>
        <taxon>Endopterygota</taxon>
        <taxon>Coleoptera</taxon>
        <taxon>Polyphaga</taxon>
        <taxon>Cucujiformia</taxon>
        <taxon>Curculionidae</taxon>
        <taxon>Dryophthorinae</taxon>
        <taxon>Rhynchophorus</taxon>
    </lineage>
</organism>
<dbReference type="Proteomes" id="UP000625711">
    <property type="component" value="Unassembled WGS sequence"/>
</dbReference>
<keyword evidence="3" id="KW-1185">Reference proteome</keyword>
<evidence type="ECO:0000313" key="3">
    <source>
        <dbReference type="Proteomes" id="UP000625711"/>
    </source>
</evidence>
<feature type="chain" id="PRO_5032481763" evidence="1">
    <location>
        <begin position="17"/>
        <end position="168"/>
    </location>
</feature>
<evidence type="ECO:0000256" key="1">
    <source>
        <dbReference type="SAM" id="SignalP"/>
    </source>
</evidence>
<gene>
    <name evidence="2" type="ORF">GWI33_022084</name>
</gene>
<reference evidence="2" key="1">
    <citation type="submission" date="2020-08" db="EMBL/GenBank/DDBJ databases">
        <title>Genome sequencing and assembly of the red palm weevil Rhynchophorus ferrugineus.</title>
        <authorList>
            <person name="Dias G.B."/>
            <person name="Bergman C.M."/>
            <person name="Manee M."/>
        </authorList>
    </citation>
    <scope>NUCLEOTIDE SEQUENCE</scope>
    <source>
        <strain evidence="2">AA-2017</strain>
        <tissue evidence="2">Whole larva</tissue>
    </source>
</reference>
<accession>A0A834IQQ0</accession>
<comment type="caution">
    <text evidence="2">The sequence shown here is derived from an EMBL/GenBank/DDBJ whole genome shotgun (WGS) entry which is preliminary data.</text>
</comment>
<feature type="signal peptide" evidence="1">
    <location>
        <begin position="1"/>
        <end position="16"/>
    </location>
</feature>
<evidence type="ECO:0000313" key="2">
    <source>
        <dbReference type="EMBL" id="KAF7284494.1"/>
    </source>
</evidence>
<protein>
    <submittedName>
        <fullName evidence="2">Uncharacterized protein</fullName>
    </submittedName>
</protein>
<keyword evidence="1" id="KW-0732">Signal</keyword>
<name>A0A834IQQ0_RHYFE</name>